<gene>
    <name evidence="2" type="ORF">Cygsa01_00116</name>
</gene>
<protein>
    <submittedName>
        <fullName evidence="2">Uncharacterized protein</fullName>
    </submittedName>
</protein>
<dbReference type="EMBL" id="PP179332">
    <property type="protein sequence ID" value="XAI71162.1"/>
    <property type="molecule type" value="Genomic_DNA"/>
</dbReference>
<accession>A0AAU6W3K0</accession>
<feature type="region of interest" description="Disordered" evidence="1">
    <location>
        <begin position="1"/>
        <end position="29"/>
    </location>
</feature>
<reference evidence="2" key="1">
    <citation type="journal article" date="2024" name="J. Gen. Virol.">
        <title>Novel phages of Pseudomonas syringae unveil numerous potential auxiliary metabolic genes.</title>
        <authorList>
            <person name="Feltin C."/>
            <person name="Garneau J.R."/>
            <person name="Morris C.E."/>
            <person name="Berard A."/>
            <person name="Torres-Barcelo C."/>
        </authorList>
    </citation>
    <scope>NUCLEOTIDE SEQUENCE</scope>
</reference>
<sequence>MITPEMRAEFERTSSRDTRRQPPKGNNYIDPMAQADWEAFQKGWHGALRLYPVREEADQSLL</sequence>
<feature type="compositionally biased region" description="Basic and acidic residues" evidence="1">
    <location>
        <begin position="1"/>
        <end position="20"/>
    </location>
</feature>
<evidence type="ECO:0000256" key="1">
    <source>
        <dbReference type="SAM" id="MobiDB-lite"/>
    </source>
</evidence>
<evidence type="ECO:0000313" key="2">
    <source>
        <dbReference type="EMBL" id="XAI71162.1"/>
    </source>
</evidence>
<organism evidence="2">
    <name type="scientific">Pseudomonas phage Cygsa01</name>
    <dbReference type="NCBI Taxonomy" id="3138529"/>
    <lineage>
        <taxon>Viruses</taxon>
    </lineage>
</organism>
<name>A0AAU6W3K0_9VIRU</name>
<proteinExistence type="predicted"/>